<comment type="caution">
    <text evidence="1">The sequence shown here is derived from an EMBL/GenBank/DDBJ whole genome shotgun (WGS) entry which is preliminary data.</text>
</comment>
<dbReference type="AlphaFoldDB" id="A0A0A6PNY2"/>
<protein>
    <submittedName>
        <fullName evidence="1">Uncharacterized protein</fullName>
    </submittedName>
</protein>
<dbReference type="Proteomes" id="UP000030428">
    <property type="component" value="Unassembled WGS sequence"/>
</dbReference>
<organism evidence="1 2">
    <name type="scientific">Candidatus Thiomargarita nelsonii</name>
    <dbReference type="NCBI Taxonomy" id="1003181"/>
    <lineage>
        <taxon>Bacteria</taxon>
        <taxon>Pseudomonadati</taxon>
        <taxon>Pseudomonadota</taxon>
        <taxon>Gammaproteobacteria</taxon>
        <taxon>Thiotrichales</taxon>
        <taxon>Thiotrichaceae</taxon>
        <taxon>Thiomargarita</taxon>
    </lineage>
</organism>
<proteinExistence type="predicted"/>
<evidence type="ECO:0000313" key="2">
    <source>
        <dbReference type="Proteomes" id="UP000030428"/>
    </source>
</evidence>
<dbReference type="EMBL" id="JSZA02000109">
    <property type="protein sequence ID" value="KHD09123.1"/>
    <property type="molecule type" value="Genomic_DNA"/>
</dbReference>
<reference evidence="1 2" key="1">
    <citation type="journal article" date="2016" name="Front. Microbiol.">
        <title>Single-Cell (Meta-)Genomics of a Dimorphic Candidatus Thiomargarita nelsonii Reveals Genomic Plasticity.</title>
        <authorList>
            <person name="Flood B.E."/>
            <person name="Fliss P."/>
            <person name="Jones D.S."/>
            <person name="Dick G.J."/>
            <person name="Jain S."/>
            <person name="Kaster A.K."/>
            <person name="Winkel M."/>
            <person name="Mussmann M."/>
            <person name="Bailey J."/>
        </authorList>
    </citation>
    <scope>NUCLEOTIDE SEQUENCE [LARGE SCALE GENOMIC DNA]</scope>
    <source>
        <strain evidence="1">Hydrate Ridge</strain>
    </source>
</reference>
<evidence type="ECO:0000313" key="1">
    <source>
        <dbReference type="EMBL" id="KHD09123.1"/>
    </source>
</evidence>
<name>A0A0A6PNY2_9GAMM</name>
<accession>A0A0A6PNY2</accession>
<gene>
    <name evidence="1" type="ORF">PN36_22935</name>
</gene>
<keyword evidence="2" id="KW-1185">Reference proteome</keyword>
<sequence>MMADITRVNAFFQNWKGAIALFNKFTSSHSRFVIELKQPNNGEFIGVSFSFCNYIAGSTLWENCDLKCFPWKSPEGKSGYEVRDDKAGFLIRGTDSIVIGEGDSSTIPQAHPFQNQSL</sequence>